<comment type="caution">
    <text evidence="2">The sequence shown here is derived from an EMBL/GenBank/DDBJ whole genome shotgun (WGS) entry which is preliminary data.</text>
</comment>
<sequence>MSNIIKRYPNINVLRSCQTLGHEEEIVSERLMVAELKWKIDNLEGSLRQVEEKNTLLREYNGIFEVEMDKLYEENKALQERSPDEANNIAARTFIEQSDKIYKKLIPKLKKLMNSEDETRQKLPDNNIYSAFVLSLFLIVEVPTLGCVRPAAEEIQHAYDAEKIKNETTDVEILEYGINDNNDKMTQYDDASLTDLNLNYLLNLAEINLIQPKDLDEISENSQSDIILDALYRTNIVDK</sequence>
<evidence type="ECO:0000256" key="1">
    <source>
        <dbReference type="SAM" id="Coils"/>
    </source>
</evidence>
<name>A0A397SJG2_9GLOM</name>
<organism evidence="2 3">
    <name type="scientific">Glomus cerebriforme</name>
    <dbReference type="NCBI Taxonomy" id="658196"/>
    <lineage>
        <taxon>Eukaryota</taxon>
        <taxon>Fungi</taxon>
        <taxon>Fungi incertae sedis</taxon>
        <taxon>Mucoromycota</taxon>
        <taxon>Glomeromycotina</taxon>
        <taxon>Glomeromycetes</taxon>
        <taxon>Glomerales</taxon>
        <taxon>Glomeraceae</taxon>
        <taxon>Glomus</taxon>
    </lineage>
</organism>
<protein>
    <submittedName>
        <fullName evidence="2">Uncharacterized protein</fullName>
    </submittedName>
</protein>
<keyword evidence="1" id="KW-0175">Coiled coil</keyword>
<reference evidence="2 3" key="1">
    <citation type="submission" date="2018-06" db="EMBL/GenBank/DDBJ databases">
        <title>Comparative genomics reveals the genomic features of Rhizophagus irregularis, R. cerebriforme, R. diaphanum and Gigaspora rosea, and their symbiotic lifestyle signature.</title>
        <authorList>
            <person name="Morin E."/>
            <person name="San Clemente H."/>
            <person name="Chen E.C.H."/>
            <person name="De La Providencia I."/>
            <person name="Hainaut M."/>
            <person name="Kuo A."/>
            <person name="Kohler A."/>
            <person name="Murat C."/>
            <person name="Tang N."/>
            <person name="Roy S."/>
            <person name="Loubradou J."/>
            <person name="Henrissat B."/>
            <person name="Grigoriev I.V."/>
            <person name="Corradi N."/>
            <person name="Roux C."/>
            <person name="Martin F.M."/>
        </authorList>
    </citation>
    <scope>NUCLEOTIDE SEQUENCE [LARGE SCALE GENOMIC DNA]</scope>
    <source>
        <strain evidence="2 3">DAOM 227022</strain>
    </source>
</reference>
<evidence type="ECO:0000313" key="2">
    <source>
        <dbReference type="EMBL" id="RIA86340.1"/>
    </source>
</evidence>
<proteinExistence type="predicted"/>
<dbReference type="AlphaFoldDB" id="A0A397SJG2"/>
<keyword evidence="3" id="KW-1185">Reference proteome</keyword>
<evidence type="ECO:0000313" key="3">
    <source>
        <dbReference type="Proteomes" id="UP000265703"/>
    </source>
</evidence>
<accession>A0A397SJG2</accession>
<feature type="coiled-coil region" evidence="1">
    <location>
        <begin position="33"/>
        <end position="81"/>
    </location>
</feature>
<dbReference type="Proteomes" id="UP000265703">
    <property type="component" value="Unassembled WGS sequence"/>
</dbReference>
<gene>
    <name evidence="2" type="ORF">C1645_829443</name>
</gene>
<dbReference type="EMBL" id="QKYT01000369">
    <property type="protein sequence ID" value="RIA86340.1"/>
    <property type="molecule type" value="Genomic_DNA"/>
</dbReference>